<accession>A0A1S2LUK7</accession>
<dbReference type="GO" id="GO:0005525">
    <property type="term" value="F:GTP binding"/>
    <property type="evidence" value="ECO:0007669"/>
    <property type="project" value="InterPro"/>
</dbReference>
<evidence type="ECO:0000259" key="1">
    <source>
        <dbReference type="Pfam" id="PF01926"/>
    </source>
</evidence>
<reference evidence="2 3" key="1">
    <citation type="submission" date="2016-10" db="EMBL/GenBank/DDBJ databases">
        <title>Draft genome sequences of four alkaliphilic bacteria belonging to the Anaerobacillus genus.</title>
        <authorList>
            <person name="Bassil N.M."/>
            <person name="Lloyd J.R."/>
        </authorList>
    </citation>
    <scope>NUCLEOTIDE SEQUENCE [LARGE SCALE GENOMIC DNA]</scope>
    <source>
        <strain evidence="2 3">DSM 15340</strain>
    </source>
</reference>
<dbReference type="InterPro" id="IPR027417">
    <property type="entry name" value="P-loop_NTPase"/>
</dbReference>
<dbReference type="Gene3D" id="3.40.50.300">
    <property type="entry name" value="P-loop containing nucleotide triphosphate hydrolases"/>
    <property type="match status" value="1"/>
</dbReference>
<comment type="caution">
    <text evidence="2">The sequence shown here is derived from an EMBL/GenBank/DDBJ whole genome shotgun (WGS) entry which is preliminary data.</text>
</comment>
<gene>
    <name evidence="2" type="ORF">BKP35_04330</name>
</gene>
<dbReference type="EMBL" id="MLQQ01000001">
    <property type="protein sequence ID" value="OIJ16212.1"/>
    <property type="molecule type" value="Genomic_DNA"/>
</dbReference>
<keyword evidence="3" id="KW-1185">Reference proteome</keyword>
<dbReference type="InterPro" id="IPR006073">
    <property type="entry name" value="GTP-bd"/>
</dbReference>
<evidence type="ECO:0000313" key="3">
    <source>
        <dbReference type="Proteomes" id="UP000180098"/>
    </source>
</evidence>
<name>A0A1S2LUK7_9BACI</name>
<dbReference type="PANTHER" id="PTHR18884">
    <property type="entry name" value="SEPTIN"/>
    <property type="match status" value="1"/>
</dbReference>
<organism evidence="2 3">
    <name type="scientific">Anaerobacillus arseniciselenatis</name>
    <dbReference type="NCBI Taxonomy" id="85682"/>
    <lineage>
        <taxon>Bacteria</taxon>
        <taxon>Bacillati</taxon>
        <taxon>Bacillota</taxon>
        <taxon>Bacilli</taxon>
        <taxon>Bacillales</taxon>
        <taxon>Bacillaceae</taxon>
        <taxon>Anaerobacillus</taxon>
    </lineage>
</organism>
<dbReference type="AlphaFoldDB" id="A0A1S2LUK7"/>
<sequence>MSYKYNVVVVGKTGVGKSTLINYLYGEKVREAKTGKPVTERGFHPIDIQINQLPITLFDSWGLEVGKDKEWLDELEDELSKRSLDTSPKSWFHSVFYCISTGGHRVEDFDKKIIGKFLEEKYKVTVIFTKADNITVEEGENLKKELSDFKDIDTVFVCAEEKKMMNGTITKPFGKEEIKEVTLRNFWESLIIRLPARYENIIKNEINHFIKSLHSEHVDKLSIAGLNKENVYDAILEDCRLFIKKRLNKKTRDFVIELKETYKNYSIFAKELNLETENFKFEFGDELTITYEEDQELHIILRDILIGKRKSVVESDLTSFINKFRSKLMLEQEKRKKEIESTLIEVSEGVLN</sequence>
<dbReference type="Proteomes" id="UP000180098">
    <property type="component" value="Unassembled WGS sequence"/>
</dbReference>
<dbReference type="Pfam" id="PF01926">
    <property type="entry name" value="MMR_HSR1"/>
    <property type="match status" value="1"/>
</dbReference>
<dbReference type="OrthoDB" id="9255830at2"/>
<proteinExistence type="predicted"/>
<dbReference type="SUPFAM" id="SSF52540">
    <property type="entry name" value="P-loop containing nucleoside triphosphate hydrolases"/>
    <property type="match status" value="1"/>
</dbReference>
<dbReference type="RefSeq" id="WP_071312137.1">
    <property type="nucleotide sequence ID" value="NZ_MLQQ01000001.1"/>
</dbReference>
<dbReference type="CDD" id="cd00882">
    <property type="entry name" value="Ras_like_GTPase"/>
    <property type="match status" value="1"/>
</dbReference>
<protein>
    <recommendedName>
        <fullName evidence="1">G domain-containing protein</fullName>
    </recommendedName>
</protein>
<evidence type="ECO:0000313" key="2">
    <source>
        <dbReference type="EMBL" id="OIJ16212.1"/>
    </source>
</evidence>
<feature type="domain" description="G" evidence="1">
    <location>
        <begin position="6"/>
        <end position="128"/>
    </location>
</feature>